<evidence type="ECO:0000256" key="1">
    <source>
        <dbReference type="ARBA" id="ARBA00008777"/>
    </source>
</evidence>
<dbReference type="PANTHER" id="PTHR14413:SF16">
    <property type="entry name" value="LARGE RIBOSOMAL SUBUNIT PROTEIN BL17M"/>
    <property type="match status" value="1"/>
</dbReference>
<dbReference type="Gene3D" id="3.90.1030.10">
    <property type="entry name" value="Ribosomal protein L17"/>
    <property type="match status" value="1"/>
</dbReference>
<dbReference type="GO" id="GO:0003735">
    <property type="term" value="F:structural constituent of ribosome"/>
    <property type="evidence" value="ECO:0007669"/>
    <property type="project" value="InterPro"/>
</dbReference>
<evidence type="ECO:0000256" key="5">
    <source>
        <dbReference type="RuleBase" id="RU000660"/>
    </source>
</evidence>
<dbReference type="Proteomes" id="UP000287233">
    <property type="component" value="Chromosome"/>
</dbReference>
<keyword evidence="3 5" id="KW-0687">Ribonucleoprotein</keyword>
<evidence type="ECO:0000313" key="8">
    <source>
        <dbReference type="Proteomes" id="UP000287233"/>
    </source>
</evidence>
<dbReference type="GO" id="GO:0022625">
    <property type="term" value="C:cytosolic large ribosomal subunit"/>
    <property type="evidence" value="ECO:0007669"/>
    <property type="project" value="TreeGrafter"/>
</dbReference>
<dbReference type="NCBIfam" id="TIGR00059">
    <property type="entry name" value="L17"/>
    <property type="match status" value="1"/>
</dbReference>
<proteinExistence type="inferred from homology"/>
<dbReference type="KEGG" id="bih:BIP78_0696"/>
<evidence type="ECO:0000256" key="3">
    <source>
        <dbReference type="ARBA" id="ARBA00023274"/>
    </source>
</evidence>
<organism evidence="7 8">
    <name type="scientific">Bipolaricaulis sibiricus</name>
    <dbReference type="NCBI Taxonomy" id="2501609"/>
    <lineage>
        <taxon>Bacteria</taxon>
        <taxon>Candidatus Bipolaricaulota</taxon>
        <taxon>Candidatus Bipolaricaulia</taxon>
        <taxon>Candidatus Bipolaricaulales</taxon>
        <taxon>Candidatus Bipolaricaulaceae</taxon>
        <taxon>Candidatus Bipolaricaulis</taxon>
    </lineage>
</organism>
<dbReference type="PANTHER" id="PTHR14413">
    <property type="entry name" value="RIBOSOMAL PROTEIN L17"/>
    <property type="match status" value="1"/>
</dbReference>
<evidence type="ECO:0000256" key="2">
    <source>
        <dbReference type="ARBA" id="ARBA00022980"/>
    </source>
</evidence>
<evidence type="ECO:0000256" key="4">
    <source>
        <dbReference type="ARBA" id="ARBA00035494"/>
    </source>
</evidence>
<accession>A0A410FU01</accession>
<name>A0A410FU01_BIPS1</name>
<evidence type="ECO:0000256" key="6">
    <source>
        <dbReference type="RuleBase" id="RU000661"/>
    </source>
</evidence>
<dbReference type="InterPro" id="IPR036373">
    <property type="entry name" value="Ribosomal_bL17_sf"/>
</dbReference>
<dbReference type="EMBL" id="CP034928">
    <property type="protein sequence ID" value="QAA76462.1"/>
    <property type="molecule type" value="Genomic_DNA"/>
</dbReference>
<comment type="similarity">
    <text evidence="1 5">Belongs to the bacterial ribosomal protein bL17 family.</text>
</comment>
<protein>
    <recommendedName>
        <fullName evidence="4 6">50S ribosomal protein L17</fullName>
    </recommendedName>
</protein>
<gene>
    <name evidence="7" type="ORF">BIP78_0696</name>
</gene>
<dbReference type="InterPro" id="IPR000456">
    <property type="entry name" value="Ribosomal_bL17"/>
</dbReference>
<dbReference type="SUPFAM" id="SSF64263">
    <property type="entry name" value="Prokaryotic ribosomal protein L17"/>
    <property type="match status" value="1"/>
</dbReference>
<dbReference type="GO" id="GO:0006412">
    <property type="term" value="P:translation"/>
    <property type="evidence" value="ECO:0007669"/>
    <property type="project" value="InterPro"/>
</dbReference>
<dbReference type="Pfam" id="PF01196">
    <property type="entry name" value="Ribosomal_L17"/>
    <property type="match status" value="1"/>
</dbReference>
<sequence>MRHRCKVPKLSMTSDRRRAVLAGQAKDLILYGKVDTTPARAKATQALAERLVTWARKGDQAAQRRAFSVLQSKEATEKLFVELGPRYRDRDGGYTRVLKLGPRRGDGAEMARLTWT</sequence>
<reference evidence="8" key="1">
    <citation type="submission" date="2018-12" db="EMBL/GenBank/DDBJ databases">
        <title>Complete genome sequence of an uncultured bacterium of the candidate phylum Bipolaricaulota.</title>
        <authorList>
            <person name="Kadnikov V.V."/>
            <person name="Mardanov A.V."/>
            <person name="Beletsky A.V."/>
            <person name="Frank Y.A."/>
            <person name="Karnachuk O.V."/>
            <person name="Ravin N.V."/>
        </authorList>
    </citation>
    <scope>NUCLEOTIDE SEQUENCE [LARGE SCALE GENOMIC DNA]</scope>
</reference>
<keyword evidence="2 5" id="KW-0689">Ribosomal protein</keyword>
<evidence type="ECO:0000313" key="7">
    <source>
        <dbReference type="EMBL" id="QAA76462.1"/>
    </source>
</evidence>
<dbReference type="AlphaFoldDB" id="A0A410FU01"/>